<evidence type="ECO:0000313" key="2">
    <source>
        <dbReference type="EMBL" id="RMA79304.1"/>
    </source>
</evidence>
<feature type="chain" id="PRO_5017959803" evidence="1">
    <location>
        <begin position="25"/>
        <end position="160"/>
    </location>
</feature>
<accession>A0A3M0A4J4</accession>
<dbReference type="SUPFAM" id="SSF52833">
    <property type="entry name" value="Thioredoxin-like"/>
    <property type="match status" value="1"/>
</dbReference>
<comment type="caution">
    <text evidence="2">The sequence shown here is derived from an EMBL/GenBank/DDBJ whole genome shotgun (WGS) entry which is preliminary data.</text>
</comment>
<reference evidence="2 3" key="1">
    <citation type="submission" date="2018-10" db="EMBL/GenBank/DDBJ databases">
        <title>Genomic Encyclopedia of Type Strains, Phase IV (KMG-IV): sequencing the most valuable type-strain genomes for metagenomic binning, comparative biology and taxonomic classification.</title>
        <authorList>
            <person name="Goeker M."/>
        </authorList>
    </citation>
    <scope>NUCLEOTIDE SEQUENCE [LARGE SCALE GENOMIC DNA]</scope>
    <source>
        <strain evidence="2 3">DSM 25080</strain>
    </source>
</reference>
<dbReference type="EMBL" id="REFJ01000004">
    <property type="protein sequence ID" value="RMA79304.1"/>
    <property type="molecule type" value="Genomic_DNA"/>
</dbReference>
<proteinExistence type="predicted"/>
<dbReference type="InterPro" id="IPR036249">
    <property type="entry name" value="Thioredoxin-like_sf"/>
</dbReference>
<sequence length="160" mass="17632">MQLKFVFFTMIFSILVGCMGSVQAASSKSMVVGPISAEQLLANHHHFSERYEAVGQVELTPAEIETLNEMEFIVLFGSWCHDSVREVPYFIRIMEAAGITEYQLIGVDYSKQDDAGLAAEYGLKSTPTFVVLNAEGGEVGRFVESNPKSMEDVFLGFGDS</sequence>
<keyword evidence="1" id="KW-0732">Signal</keyword>
<name>A0A3M0A4J4_9GAMM</name>
<protein>
    <submittedName>
        <fullName evidence="2">Thioredoxin-like protein</fullName>
    </submittedName>
</protein>
<evidence type="ECO:0000256" key="1">
    <source>
        <dbReference type="SAM" id="SignalP"/>
    </source>
</evidence>
<dbReference type="Gene3D" id="3.40.30.10">
    <property type="entry name" value="Glutaredoxin"/>
    <property type="match status" value="1"/>
</dbReference>
<dbReference type="Proteomes" id="UP000267187">
    <property type="component" value="Unassembled WGS sequence"/>
</dbReference>
<organism evidence="2 3">
    <name type="scientific">Umboniibacter marinipuniceus</name>
    <dbReference type="NCBI Taxonomy" id="569599"/>
    <lineage>
        <taxon>Bacteria</taxon>
        <taxon>Pseudomonadati</taxon>
        <taxon>Pseudomonadota</taxon>
        <taxon>Gammaproteobacteria</taxon>
        <taxon>Cellvibrionales</taxon>
        <taxon>Cellvibrionaceae</taxon>
        <taxon>Umboniibacter</taxon>
    </lineage>
</organism>
<gene>
    <name evidence="2" type="ORF">DFR27_1744</name>
</gene>
<dbReference type="PROSITE" id="PS51257">
    <property type="entry name" value="PROKAR_LIPOPROTEIN"/>
    <property type="match status" value="1"/>
</dbReference>
<dbReference type="AlphaFoldDB" id="A0A3M0A4J4"/>
<feature type="signal peptide" evidence="1">
    <location>
        <begin position="1"/>
        <end position="24"/>
    </location>
</feature>
<evidence type="ECO:0000313" key="3">
    <source>
        <dbReference type="Proteomes" id="UP000267187"/>
    </source>
</evidence>
<dbReference type="Pfam" id="PF14595">
    <property type="entry name" value="Thioredoxin_9"/>
    <property type="match status" value="1"/>
</dbReference>
<keyword evidence="3" id="KW-1185">Reference proteome</keyword>